<sequence length="191" mass="20294">MRIRRLTTIAVAAVALLLGLTAPAMAARGSGPVPFAAQAEAAHLTSAQTDSLRAEVGRIMATTGGRQVALNKIELNGQGDVLVAIPGEAHPRDFSSPSGVLSDPCLEGPVHSGYFCAYSGQNFGGSEIKMYSCQSYGIPWDGNGSWVNDQTPGTKARFYRNDGSLLYTTPAPYASNRNYSTWTNVHTIRPC</sequence>
<proteinExistence type="predicted"/>
<feature type="chain" id="PRO_5046832350" evidence="1">
    <location>
        <begin position="27"/>
        <end position="191"/>
    </location>
</feature>
<gene>
    <name evidence="2" type="ORF">ACFP1B_18490</name>
</gene>
<organism evidence="2 3">
    <name type="scientific">Streptomyces pulveraceus</name>
    <dbReference type="NCBI Taxonomy" id="68258"/>
    <lineage>
        <taxon>Bacteria</taxon>
        <taxon>Bacillati</taxon>
        <taxon>Actinomycetota</taxon>
        <taxon>Actinomycetes</taxon>
        <taxon>Kitasatosporales</taxon>
        <taxon>Streptomycetaceae</taxon>
        <taxon>Streptomyces</taxon>
    </lineage>
</organism>
<evidence type="ECO:0000313" key="3">
    <source>
        <dbReference type="Proteomes" id="UP001596200"/>
    </source>
</evidence>
<keyword evidence="1" id="KW-0732">Signal</keyword>
<feature type="signal peptide" evidence="1">
    <location>
        <begin position="1"/>
        <end position="26"/>
    </location>
</feature>
<comment type="caution">
    <text evidence="2">The sequence shown here is derived from an EMBL/GenBank/DDBJ whole genome shotgun (WGS) entry which is preliminary data.</text>
</comment>
<protein>
    <submittedName>
        <fullName evidence="2">Peptidase inhibitor family I36 protein</fullName>
    </submittedName>
</protein>
<evidence type="ECO:0000313" key="2">
    <source>
        <dbReference type="EMBL" id="MFC5915392.1"/>
    </source>
</evidence>
<dbReference type="Proteomes" id="UP001596200">
    <property type="component" value="Unassembled WGS sequence"/>
</dbReference>
<dbReference type="Pfam" id="PF03995">
    <property type="entry name" value="Inhibitor_I36"/>
    <property type="match status" value="1"/>
</dbReference>
<name>A0ABW1GP30_9ACTN</name>
<keyword evidence="3" id="KW-1185">Reference proteome</keyword>
<dbReference type="EMBL" id="JBHSPU010000016">
    <property type="protein sequence ID" value="MFC5915392.1"/>
    <property type="molecule type" value="Genomic_DNA"/>
</dbReference>
<evidence type="ECO:0000256" key="1">
    <source>
        <dbReference type="SAM" id="SignalP"/>
    </source>
</evidence>
<accession>A0ABW1GP30</accession>
<reference evidence="3" key="1">
    <citation type="journal article" date="2019" name="Int. J. Syst. Evol. Microbiol.">
        <title>The Global Catalogue of Microorganisms (GCM) 10K type strain sequencing project: providing services to taxonomists for standard genome sequencing and annotation.</title>
        <authorList>
            <consortium name="The Broad Institute Genomics Platform"/>
            <consortium name="The Broad Institute Genome Sequencing Center for Infectious Disease"/>
            <person name="Wu L."/>
            <person name="Ma J."/>
        </authorList>
    </citation>
    <scope>NUCLEOTIDE SEQUENCE [LARGE SCALE GENOMIC DNA]</scope>
    <source>
        <strain evidence="3">JCM 4147</strain>
    </source>
</reference>
<dbReference type="RefSeq" id="WP_344511011.1">
    <property type="nucleotide sequence ID" value="NZ_BAAATU010000019.1"/>
</dbReference>